<evidence type="ECO:0000313" key="4">
    <source>
        <dbReference type="Proteomes" id="UP001289374"/>
    </source>
</evidence>
<name>A0AAE1WF03_9LAMI</name>
<evidence type="ECO:0000313" key="3">
    <source>
        <dbReference type="EMBL" id="KAK4391906.1"/>
    </source>
</evidence>
<dbReference type="InterPro" id="IPR013121">
    <property type="entry name" value="Fe_red_NAD-bd_6"/>
</dbReference>
<reference evidence="3" key="1">
    <citation type="submission" date="2020-06" db="EMBL/GenBank/DDBJ databases">
        <authorList>
            <person name="Li T."/>
            <person name="Hu X."/>
            <person name="Zhang T."/>
            <person name="Song X."/>
            <person name="Zhang H."/>
            <person name="Dai N."/>
            <person name="Sheng W."/>
            <person name="Hou X."/>
            <person name="Wei L."/>
        </authorList>
    </citation>
    <scope>NUCLEOTIDE SEQUENCE</scope>
    <source>
        <strain evidence="3">K16</strain>
        <tissue evidence="3">Leaf</tissue>
    </source>
</reference>
<dbReference type="InterPro" id="IPR050369">
    <property type="entry name" value="RBOH/FRE"/>
</dbReference>
<keyword evidence="1" id="KW-0560">Oxidoreductase</keyword>
<dbReference type="PANTHER" id="PTHR11972:SF44">
    <property type="entry name" value="RESPIRATORY BURST OXIDASE HOMOLOG PROTEIN E"/>
    <property type="match status" value="1"/>
</dbReference>
<accession>A0AAE1WF03</accession>
<comment type="caution">
    <text evidence="3">The sequence shown here is derived from an EMBL/GenBank/DDBJ whole genome shotgun (WGS) entry which is preliminary data.</text>
</comment>
<evidence type="ECO:0000256" key="1">
    <source>
        <dbReference type="ARBA" id="ARBA00023002"/>
    </source>
</evidence>
<dbReference type="GO" id="GO:0005886">
    <property type="term" value="C:plasma membrane"/>
    <property type="evidence" value="ECO:0007669"/>
    <property type="project" value="TreeGrafter"/>
</dbReference>
<dbReference type="Proteomes" id="UP001289374">
    <property type="component" value="Unassembled WGS sequence"/>
</dbReference>
<proteinExistence type="predicted"/>
<sequence>MHNYLTSVYEEGDARSTLITMVQALNHAKHGVDILSGTRVRTHFARPNWKQVFNKVAAKHPCSTVGPRLLMSYRVWYLSSSGKELLCKLKSNSAEATTTKFFSMTWQLLYTTGYARIIGPDESVFYCGLPILAKELKKLSQELTYKTSTRFEFHKEYF</sequence>
<evidence type="ECO:0000259" key="2">
    <source>
        <dbReference type="Pfam" id="PF08030"/>
    </source>
</evidence>
<organism evidence="3 4">
    <name type="scientific">Sesamum angolense</name>
    <dbReference type="NCBI Taxonomy" id="2727404"/>
    <lineage>
        <taxon>Eukaryota</taxon>
        <taxon>Viridiplantae</taxon>
        <taxon>Streptophyta</taxon>
        <taxon>Embryophyta</taxon>
        <taxon>Tracheophyta</taxon>
        <taxon>Spermatophyta</taxon>
        <taxon>Magnoliopsida</taxon>
        <taxon>eudicotyledons</taxon>
        <taxon>Gunneridae</taxon>
        <taxon>Pentapetalae</taxon>
        <taxon>asterids</taxon>
        <taxon>lamiids</taxon>
        <taxon>Lamiales</taxon>
        <taxon>Pedaliaceae</taxon>
        <taxon>Sesamum</taxon>
    </lineage>
</organism>
<keyword evidence="4" id="KW-1185">Reference proteome</keyword>
<dbReference type="EMBL" id="JACGWL010000011">
    <property type="protein sequence ID" value="KAK4391906.1"/>
    <property type="molecule type" value="Genomic_DNA"/>
</dbReference>
<dbReference type="AlphaFoldDB" id="A0AAE1WF03"/>
<reference evidence="3" key="2">
    <citation type="journal article" date="2024" name="Plant">
        <title>Genomic evolution and insights into agronomic trait innovations of Sesamum species.</title>
        <authorList>
            <person name="Miao H."/>
            <person name="Wang L."/>
            <person name="Qu L."/>
            <person name="Liu H."/>
            <person name="Sun Y."/>
            <person name="Le M."/>
            <person name="Wang Q."/>
            <person name="Wei S."/>
            <person name="Zheng Y."/>
            <person name="Lin W."/>
            <person name="Duan Y."/>
            <person name="Cao H."/>
            <person name="Xiong S."/>
            <person name="Wang X."/>
            <person name="Wei L."/>
            <person name="Li C."/>
            <person name="Ma Q."/>
            <person name="Ju M."/>
            <person name="Zhao R."/>
            <person name="Li G."/>
            <person name="Mu C."/>
            <person name="Tian Q."/>
            <person name="Mei H."/>
            <person name="Zhang T."/>
            <person name="Gao T."/>
            <person name="Zhang H."/>
        </authorList>
    </citation>
    <scope>NUCLEOTIDE SEQUENCE</scope>
    <source>
        <strain evidence="3">K16</strain>
    </source>
</reference>
<feature type="domain" description="Ferric reductase NAD binding" evidence="2">
    <location>
        <begin position="1"/>
        <end position="66"/>
    </location>
</feature>
<gene>
    <name evidence="3" type="ORF">Sango_1968400</name>
</gene>
<dbReference type="InterPro" id="IPR039261">
    <property type="entry name" value="FNR_nucleotide-bd"/>
</dbReference>
<dbReference type="Pfam" id="PF08030">
    <property type="entry name" value="NAD_binding_6"/>
    <property type="match status" value="1"/>
</dbReference>
<dbReference type="GO" id="GO:0016174">
    <property type="term" value="F:NAD(P)H oxidase H2O2-forming activity"/>
    <property type="evidence" value="ECO:0007669"/>
    <property type="project" value="TreeGrafter"/>
</dbReference>
<dbReference type="Gene3D" id="3.40.50.80">
    <property type="entry name" value="Nucleotide-binding domain of ferredoxin-NADP reductase (FNR) module"/>
    <property type="match status" value="1"/>
</dbReference>
<dbReference type="PANTHER" id="PTHR11972">
    <property type="entry name" value="NADPH OXIDASE"/>
    <property type="match status" value="1"/>
</dbReference>
<protein>
    <submittedName>
        <fullName evidence="3">Respiratory burst oxidaseprotein E</fullName>
    </submittedName>
</protein>